<gene>
    <name evidence="2" type="ORF">Cadr_000018258</name>
</gene>
<dbReference type="EMBL" id="JWIN03000015">
    <property type="protein sequence ID" value="KAB1266930.1"/>
    <property type="molecule type" value="Genomic_DNA"/>
</dbReference>
<feature type="compositionally biased region" description="Basic and acidic residues" evidence="1">
    <location>
        <begin position="80"/>
        <end position="93"/>
    </location>
</feature>
<comment type="caution">
    <text evidence="2">The sequence shown here is derived from an EMBL/GenBank/DDBJ whole genome shotgun (WGS) entry which is preliminary data.</text>
</comment>
<feature type="region of interest" description="Disordered" evidence="1">
    <location>
        <begin position="635"/>
        <end position="658"/>
    </location>
</feature>
<feature type="region of interest" description="Disordered" evidence="1">
    <location>
        <begin position="452"/>
        <end position="493"/>
    </location>
</feature>
<name>A0A5N4D7A1_CAMDR</name>
<feature type="compositionally biased region" description="Polar residues" evidence="1">
    <location>
        <begin position="96"/>
        <end position="105"/>
    </location>
</feature>
<feature type="compositionally biased region" description="Polar residues" evidence="1">
    <location>
        <begin position="635"/>
        <end position="653"/>
    </location>
</feature>
<dbReference type="GO" id="GO:0031297">
    <property type="term" value="P:replication fork processing"/>
    <property type="evidence" value="ECO:0007669"/>
    <property type="project" value="TreeGrafter"/>
</dbReference>
<dbReference type="GO" id="GO:2000001">
    <property type="term" value="P:regulation of DNA damage checkpoint"/>
    <property type="evidence" value="ECO:0007669"/>
    <property type="project" value="TreeGrafter"/>
</dbReference>
<feature type="compositionally biased region" description="Basic and acidic residues" evidence="1">
    <location>
        <begin position="752"/>
        <end position="777"/>
    </location>
</feature>
<evidence type="ECO:0000256" key="1">
    <source>
        <dbReference type="SAM" id="MobiDB-lite"/>
    </source>
</evidence>
<sequence>MSRRRKHGDSPSLKNTPRKAAAAPAAAAAAAEECGSVVEQGKRRLRSAGASGLRGAGDRPPRPQPQQEQPPAATSCSKSNPEEKYETPKRVLRMDLSSSTFSSPNDPDGQNDIFWDQNSPMTKQLGKGRKKKIYTTDSDEISHIVNRIAPQDEKPMTDSMLDVWIGETAIPCTPSVAKGKSRAKLSGTKLKTQNQEEELMKLAKQFDKNMEELDVIQDQNRRDHDLIQTISEAETLDNYRDNVQTQLLHDIVPGIDNAVLKKPVKENTKITVVNGQKSSQKPFDQNAEAAFIAIFDGSTQKCSGQLSQELSDAFSNTGNATFGKKSALKEEKIITNETLVTEKLPGSLSYQVDAPGMTKSYVTSYTKEPGAFNKHIDAVTATDFEDDWENLLNNEPFVMQNVKMSEHFSAPPTAQITDQKEMCTFNSKNDESKSGMNTSLDTRLKDSKFLHDLPSEAPSSELTGAAKYRLSPKSNDKSDKLSAGNQKKFQKSFNTSVQDKIQDYAVASNLTKVKEDTHSKFTSNVNTSGKKSTLNTRHSSEQKDKSIFKQSFTAPTNVEPLGPAAWGNKTSVCNTNQTNASKLGSFFDDWNDPSFANEIVKACHQLENTWEADDVDDDLLYQACDDVERLTQQQDTKVDSKTSGSVLEINNGSKHGAKNVKKLSGAHLSHKAMASEEAWFDLNRAARFSKYTFTKMKNSPILSQFNNECITGSVSDTRITQGLEKNKTVNPLRGKAVQQQSLVKSSESLEQPSKEEEEKNRKYSPEEIQRKRQEALFRRKAKSTGGDCKGSSHLT</sequence>
<accession>A0A5N4D7A1</accession>
<organism evidence="2 3">
    <name type="scientific">Camelus dromedarius</name>
    <name type="common">Dromedary</name>
    <name type="synonym">Arabian camel</name>
    <dbReference type="NCBI Taxonomy" id="9838"/>
    <lineage>
        <taxon>Eukaryota</taxon>
        <taxon>Metazoa</taxon>
        <taxon>Chordata</taxon>
        <taxon>Craniata</taxon>
        <taxon>Vertebrata</taxon>
        <taxon>Euteleostomi</taxon>
        <taxon>Mammalia</taxon>
        <taxon>Eutheria</taxon>
        <taxon>Laurasiatheria</taxon>
        <taxon>Artiodactyla</taxon>
        <taxon>Tylopoda</taxon>
        <taxon>Camelidae</taxon>
        <taxon>Camelus</taxon>
    </lineage>
</organism>
<dbReference type="PANTHER" id="PTHR16434:SF2">
    <property type="entry name" value="EWING'S TUMOR-ASSOCIATED ANTIGEN 1"/>
    <property type="match status" value="1"/>
</dbReference>
<dbReference type="InterPro" id="IPR029406">
    <property type="entry name" value="ETAA1"/>
</dbReference>
<dbReference type="GO" id="GO:0043596">
    <property type="term" value="C:nuclear replication fork"/>
    <property type="evidence" value="ECO:0007669"/>
    <property type="project" value="TreeGrafter"/>
</dbReference>
<dbReference type="Pfam" id="PF15350">
    <property type="entry name" value="ETAA1"/>
    <property type="match status" value="1"/>
</dbReference>
<feature type="region of interest" description="Disordered" evidence="1">
    <location>
        <begin position="732"/>
        <end position="795"/>
    </location>
</feature>
<feature type="region of interest" description="Disordered" evidence="1">
    <location>
        <begin position="1"/>
        <end position="130"/>
    </location>
</feature>
<dbReference type="GO" id="GO:0043539">
    <property type="term" value="F:protein serine/threonine kinase activator activity"/>
    <property type="evidence" value="ECO:0007669"/>
    <property type="project" value="TreeGrafter"/>
</dbReference>
<protein>
    <submittedName>
        <fullName evidence="2">Ewing's tumor-associated antigen 1-like protein</fullName>
    </submittedName>
</protein>
<dbReference type="AlphaFoldDB" id="A0A5N4D7A1"/>
<feature type="region of interest" description="Disordered" evidence="1">
    <location>
        <begin position="521"/>
        <end position="545"/>
    </location>
</feature>
<evidence type="ECO:0000313" key="2">
    <source>
        <dbReference type="EMBL" id="KAB1266930.1"/>
    </source>
</evidence>
<evidence type="ECO:0000313" key="3">
    <source>
        <dbReference type="Proteomes" id="UP000299084"/>
    </source>
</evidence>
<dbReference type="Proteomes" id="UP000299084">
    <property type="component" value="Unassembled WGS sequence"/>
</dbReference>
<feature type="compositionally biased region" description="Polar residues" evidence="1">
    <location>
        <begin position="483"/>
        <end position="493"/>
    </location>
</feature>
<dbReference type="GO" id="GO:0006974">
    <property type="term" value="P:DNA damage response"/>
    <property type="evidence" value="ECO:0007669"/>
    <property type="project" value="TreeGrafter"/>
</dbReference>
<reference evidence="2 3" key="1">
    <citation type="journal article" date="2019" name="Mol. Ecol. Resour.">
        <title>Improving Illumina assemblies with Hi-C and long reads: an example with the North African dromedary.</title>
        <authorList>
            <person name="Elbers J.P."/>
            <person name="Rogers M.F."/>
            <person name="Perelman P.L."/>
            <person name="Proskuryakova A.A."/>
            <person name="Serdyukova N.A."/>
            <person name="Johnson W.E."/>
            <person name="Horin P."/>
            <person name="Corander J."/>
            <person name="Murphy D."/>
            <person name="Burger P.A."/>
        </authorList>
    </citation>
    <scope>NUCLEOTIDE SEQUENCE [LARGE SCALE GENOMIC DNA]</scope>
    <source>
        <strain evidence="2">Drom800</strain>
        <tissue evidence="2">Blood</tissue>
    </source>
</reference>
<keyword evidence="3" id="KW-1185">Reference proteome</keyword>
<proteinExistence type="predicted"/>
<feature type="compositionally biased region" description="Low complexity" evidence="1">
    <location>
        <begin position="20"/>
        <end position="31"/>
    </location>
</feature>
<dbReference type="PANTHER" id="PTHR16434">
    <property type="entry name" value="EWING'S TUMOR-ASSOCIATED ANTIGEN 1 ETAA1"/>
    <property type="match status" value="1"/>
</dbReference>
<feature type="compositionally biased region" description="Polar residues" evidence="1">
    <location>
        <begin position="521"/>
        <end position="537"/>
    </location>
</feature>